<evidence type="ECO:0000256" key="7">
    <source>
        <dbReference type="ARBA" id="ARBA00022927"/>
    </source>
</evidence>
<dbReference type="EMBL" id="AOGK01000004">
    <property type="protein sequence ID" value="MDG5974951.1"/>
    <property type="molecule type" value="Genomic_DNA"/>
</dbReference>
<keyword evidence="12 14" id="KW-0449">Lipoprotein</keyword>
<evidence type="ECO:0000313" key="14">
    <source>
        <dbReference type="EMBL" id="MDG5974951.1"/>
    </source>
</evidence>
<evidence type="ECO:0000256" key="13">
    <source>
        <dbReference type="SAM" id="SignalP"/>
    </source>
</evidence>
<evidence type="ECO:0000256" key="10">
    <source>
        <dbReference type="ARBA" id="ARBA00023186"/>
    </source>
</evidence>
<evidence type="ECO:0000256" key="8">
    <source>
        <dbReference type="ARBA" id="ARBA00023136"/>
    </source>
</evidence>
<dbReference type="Gene3D" id="2.50.20.10">
    <property type="entry name" value="Lipoprotein localisation LolA/LolB/LppX"/>
    <property type="match status" value="1"/>
</dbReference>
<sequence length="152" mass="16076">MVLLLTAWLTACATPRAAAPGEAAWNGRLALRVDNDPPQSFSAGFDLRGSAQTGELQLTSPLGTTLATVLWSPQGAELRQGGQITQRSSLDELTTELGGTTLPVGALFEWLQGQAGSASGWQVDLARHAEGRITARRTSPPPTAELRIVFEP</sequence>
<dbReference type="InterPro" id="IPR004565">
    <property type="entry name" value="OM_lipoprot_LolB"/>
</dbReference>
<dbReference type="AlphaFoldDB" id="A0A9X4NQW7"/>
<keyword evidence="10" id="KW-0143">Chaperone</keyword>
<name>A0A9X4NQW7_9BURK</name>
<evidence type="ECO:0000256" key="1">
    <source>
        <dbReference type="ARBA" id="ARBA00004459"/>
    </source>
</evidence>
<dbReference type="RefSeq" id="WP_068173597.1">
    <property type="nucleotide sequence ID" value="NZ_AOGK01000004.1"/>
</dbReference>
<feature type="chain" id="PRO_5040908416" description="Outer-membrane lipoprotein LolB" evidence="13">
    <location>
        <begin position="19"/>
        <end position="152"/>
    </location>
</feature>
<keyword evidence="7" id="KW-0653">Protein transport</keyword>
<keyword evidence="15" id="KW-1185">Reference proteome</keyword>
<feature type="signal peptide" evidence="13">
    <location>
        <begin position="1"/>
        <end position="18"/>
    </location>
</feature>
<evidence type="ECO:0000256" key="11">
    <source>
        <dbReference type="ARBA" id="ARBA00023237"/>
    </source>
</evidence>
<dbReference type="GO" id="GO:0009279">
    <property type="term" value="C:cell outer membrane"/>
    <property type="evidence" value="ECO:0007669"/>
    <property type="project" value="UniProtKB-SubCell"/>
</dbReference>
<comment type="subcellular location">
    <subcellularLocation>
        <location evidence="1">Cell outer membrane</location>
        <topology evidence="1">Lipid-anchor</topology>
    </subcellularLocation>
</comment>
<comment type="similarity">
    <text evidence="2">Belongs to the LolB family.</text>
</comment>
<evidence type="ECO:0000256" key="5">
    <source>
        <dbReference type="ARBA" id="ARBA00022448"/>
    </source>
</evidence>
<keyword evidence="5" id="KW-0813">Transport</keyword>
<dbReference type="Proteomes" id="UP001152876">
    <property type="component" value="Unassembled WGS sequence"/>
</dbReference>
<evidence type="ECO:0000313" key="15">
    <source>
        <dbReference type="Proteomes" id="UP001152876"/>
    </source>
</evidence>
<dbReference type="Pfam" id="PF03550">
    <property type="entry name" value="LolB"/>
    <property type="match status" value="1"/>
</dbReference>
<dbReference type="InterPro" id="IPR029046">
    <property type="entry name" value="LolA/LolB/LppX"/>
</dbReference>
<keyword evidence="11" id="KW-0998">Cell outer membrane</keyword>
<organism evidence="14 15">
    <name type="scientific">Hydrogenophaga taeniospiralis CCUG 15921</name>
    <dbReference type="NCBI Taxonomy" id="1281780"/>
    <lineage>
        <taxon>Bacteria</taxon>
        <taxon>Pseudomonadati</taxon>
        <taxon>Pseudomonadota</taxon>
        <taxon>Betaproteobacteria</taxon>
        <taxon>Burkholderiales</taxon>
        <taxon>Comamonadaceae</taxon>
        <taxon>Hydrogenophaga</taxon>
    </lineage>
</organism>
<evidence type="ECO:0000256" key="2">
    <source>
        <dbReference type="ARBA" id="ARBA00009696"/>
    </source>
</evidence>
<dbReference type="GO" id="GO:0015031">
    <property type="term" value="P:protein transport"/>
    <property type="evidence" value="ECO:0007669"/>
    <property type="project" value="UniProtKB-KW"/>
</dbReference>
<reference evidence="14" key="1">
    <citation type="submission" date="2013-01" db="EMBL/GenBank/DDBJ databases">
        <title>Genome draft of Hydrogenophaga taeniospiralis 2K1.</title>
        <authorList>
            <person name="Gomila M."/>
            <person name="Lalucat J."/>
        </authorList>
    </citation>
    <scope>NUCLEOTIDE SEQUENCE</scope>
    <source>
        <strain evidence="14">CCUG 15921</strain>
    </source>
</reference>
<comment type="caution">
    <text evidence="14">The sequence shown here is derived from an EMBL/GenBank/DDBJ whole genome shotgun (WGS) entry which is preliminary data.</text>
</comment>
<evidence type="ECO:0000256" key="3">
    <source>
        <dbReference type="ARBA" id="ARBA00011245"/>
    </source>
</evidence>
<evidence type="ECO:0000256" key="9">
    <source>
        <dbReference type="ARBA" id="ARBA00023139"/>
    </source>
</evidence>
<evidence type="ECO:0000256" key="4">
    <source>
        <dbReference type="ARBA" id="ARBA00016202"/>
    </source>
</evidence>
<keyword evidence="9" id="KW-0564">Palmitate</keyword>
<protein>
    <recommendedName>
        <fullName evidence="4">Outer-membrane lipoprotein LolB</fullName>
    </recommendedName>
</protein>
<proteinExistence type="inferred from homology"/>
<gene>
    <name evidence="14" type="ORF">H010_06780</name>
</gene>
<keyword evidence="8" id="KW-0472">Membrane</keyword>
<evidence type="ECO:0000256" key="6">
    <source>
        <dbReference type="ARBA" id="ARBA00022729"/>
    </source>
</evidence>
<evidence type="ECO:0000256" key="12">
    <source>
        <dbReference type="ARBA" id="ARBA00023288"/>
    </source>
</evidence>
<accession>A0A9X4NQW7</accession>
<keyword evidence="6 13" id="KW-0732">Signal</keyword>
<dbReference type="SUPFAM" id="SSF89392">
    <property type="entry name" value="Prokaryotic lipoproteins and lipoprotein localization factors"/>
    <property type="match status" value="1"/>
</dbReference>
<comment type="subunit">
    <text evidence="3">Monomer.</text>
</comment>